<dbReference type="InterPro" id="IPR002123">
    <property type="entry name" value="Plipid/glycerol_acylTrfase"/>
</dbReference>
<keyword evidence="3 6" id="KW-0012">Acyltransferase</keyword>
<organism evidence="6 7">
    <name type="scientific">Natronospira proteinivora</name>
    <dbReference type="NCBI Taxonomy" id="1807133"/>
    <lineage>
        <taxon>Bacteria</taxon>
        <taxon>Pseudomonadati</taxon>
        <taxon>Pseudomonadota</taxon>
        <taxon>Gammaproteobacteria</taxon>
        <taxon>Natronospirales</taxon>
        <taxon>Natronospiraceae</taxon>
        <taxon>Natronospira</taxon>
    </lineage>
</organism>
<evidence type="ECO:0000259" key="5">
    <source>
        <dbReference type="SMART" id="SM00563"/>
    </source>
</evidence>
<dbReference type="SMART" id="SM00563">
    <property type="entry name" value="PlsC"/>
    <property type="match status" value="1"/>
</dbReference>
<sequence>MMFDGLRFVLFHIGVALMTPFFALLVLALWFMPYGLREDVARLWCCCVLFWLWLTLGIRHRVIGLENLPKTPAVILSNHQSAWETVAFRTIFPQRLSWVIKRSLFRIPFYGWALRALEEIGIDRKANRRALKMVEKQGKAHLAQGRSLVLFPEGVRNPVGELGRFAGGGARLACAADAPVVPVAVDSGRFWPVKGWRKQAGTITVRIGPPVDSRGRHSEEVNQLARNWIAQAIDGVP</sequence>
<feature type="domain" description="Phospholipid/glycerol acyltransferase" evidence="5">
    <location>
        <begin position="73"/>
        <end position="188"/>
    </location>
</feature>
<feature type="transmembrane region" description="Helical" evidence="4">
    <location>
        <begin position="9"/>
        <end position="34"/>
    </location>
</feature>
<evidence type="ECO:0000256" key="3">
    <source>
        <dbReference type="ARBA" id="ARBA00023315"/>
    </source>
</evidence>
<keyword evidence="4" id="KW-1133">Transmembrane helix</keyword>
<dbReference type="SUPFAM" id="SSF69593">
    <property type="entry name" value="Glycerol-3-phosphate (1)-acyltransferase"/>
    <property type="match status" value="1"/>
</dbReference>
<dbReference type="Pfam" id="PF01553">
    <property type="entry name" value="Acyltransferase"/>
    <property type="match status" value="1"/>
</dbReference>
<dbReference type="EC" id="2.3.1.51" evidence="6"/>
<dbReference type="Proteomes" id="UP001523550">
    <property type="component" value="Unassembled WGS sequence"/>
</dbReference>
<dbReference type="PANTHER" id="PTHR10434:SF40">
    <property type="entry name" value="1-ACYL-SN-GLYCEROL-3-PHOSPHATE ACYLTRANSFERASE"/>
    <property type="match status" value="1"/>
</dbReference>
<dbReference type="GO" id="GO:0003841">
    <property type="term" value="F:1-acylglycerol-3-phosphate O-acyltransferase activity"/>
    <property type="evidence" value="ECO:0007669"/>
    <property type="project" value="UniProtKB-EC"/>
</dbReference>
<protein>
    <submittedName>
        <fullName evidence="6">1-acyl-sn-glycerol-3-phosphate acyltransferase</fullName>
        <ecNumber evidence="6">2.3.1.51</ecNumber>
    </submittedName>
</protein>
<name>A0ABT1G7X9_9GAMM</name>
<keyword evidence="4" id="KW-0472">Membrane</keyword>
<reference evidence="6 7" key="1">
    <citation type="submission" date="2022-03" db="EMBL/GenBank/DDBJ databases">
        <title>Genomic Encyclopedia of Type Strains, Phase III (KMG-III): the genomes of soil and plant-associated and newly described type strains.</title>
        <authorList>
            <person name="Whitman W."/>
        </authorList>
    </citation>
    <scope>NUCLEOTIDE SEQUENCE [LARGE SCALE GENOMIC DNA]</scope>
    <source>
        <strain evidence="6 7">BSker1</strain>
    </source>
</reference>
<keyword evidence="4" id="KW-0812">Transmembrane</keyword>
<evidence type="ECO:0000313" key="6">
    <source>
        <dbReference type="EMBL" id="MCP1727412.1"/>
    </source>
</evidence>
<comment type="caution">
    <text evidence="6">The sequence shown here is derived from an EMBL/GenBank/DDBJ whole genome shotgun (WGS) entry which is preliminary data.</text>
</comment>
<accession>A0ABT1G7X9</accession>
<dbReference type="CDD" id="cd07989">
    <property type="entry name" value="LPLAT_AGPAT-like"/>
    <property type="match status" value="1"/>
</dbReference>
<keyword evidence="7" id="KW-1185">Reference proteome</keyword>
<evidence type="ECO:0000256" key="4">
    <source>
        <dbReference type="SAM" id="Phobius"/>
    </source>
</evidence>
<evidence type="ECO:0000256" key="1">
    <source>
        <dbReference type="ARBA" id="ARBA00005189"/>
    </source>
</evidence>
<dbReference type="PANTHER" id="PTHR10434">
    <property type="entry name" value="1-ACYL-SN-GLYCEROL-3-PHOSPHATE ACYLTRANSFERASE"/>
    <property type="match status" value="1"/>
</dbReference>
<gene>
    <name evidence="6" type="ORF">J2T60_001377</name>
</gene>
<evidence type="ECO:0000313" key="7">
    <source>
        <dbReference type="Proteomes" id="UP001523550"/>
    </source>
</evidence>
<proteinExistence type="predicted"/>
<comment type="pathway">
    <text evidence="1">Lipid metabolism.</text>
</comment>
<evidence type="ECO:0000256" key="2">
    <source>
        <dbReference type="ARBA" id="ARBA00022679"/>
    </source>
</evidence>
<keyword evidence="2 6" id="KW-0808">Transferase</keyword>
<dbReference type="EMBL" id="JALJYF010000001">
    <property type="protein sequence ID" value="MCP1727412.1"/>
    <property type="molecule type" value="Genomic_DNA"/>
</dbReference>
<feature type="transmembrane region" description="Helical" evidence="4">
    <location>
        <begin position="40"/>
        <end position="58"/>
    </location>
</feature>